<accession>A0A1M7KJP6</accession>
<dbReference type="PANTHER" id="PTHR42798:SF6">
    <property type="entry name" value="CELL DIVISION ATP-BINDING PROTEIN FTSE"/>
    <property type="match status" value="1"/>
</dbReference>
<dbReference type="InterPro" id="IPR017911">
    <property type="entry name" value="MacB-like_ATP-bd"/>
</dbReference>
<protein>
    <submittedName>
        <fullName evidence="6">Putative ABC transport system ATP-binding protein</fullName>
    </submittedName>
</protein>
<dbReference type="InterPro" id="IPR027417">
    <property type="entry name" value="P-loop_NTPase"/>
</dbReference>
<dbReference type="OrthoDB" id="9802264at2"/>
<evidence type="ECO:0000256" key="3">
    <source>
        <dbReference type="ARBA" id="ARBA00022741"/>
    </source>
</evidence>
<reference evidence="6 7" key="1">
    <citation type="submission" date="2016-11" db="EMBL/GenBank/DDBJ databases">
        <authorList>
            <person name="Jaros S."/>
            <person name="Januszkiewicz K."/>
            <person name="Wedrychowicz H."/>
        </authorList>
    </citation>
    <scope>NUCLEOTIDE SEQUENCE [LARGE SCALE GENOMIC DNA]</scope>
    <source>
        <strain evidence="6 7">DSM 15930</strain>
    </source>
</reference>
<dbReference type="GO" id="GO:0005524">
    <property type="term" value="F:ATP binding"/>
    <property type="evidence" value="ECO:0007669"/>
    <property type="project" value="UniProtKB-KW"/>
</dbReference>
<dbReference type="FunFam" id="3.40.50.300:FF:000032">
    <property type="entry name" value="Export ABC transporter ATP-binding protein"/>
    <property type="match status" value="1"/>
</dbReference>
<comment type="similarity">
    <text evidence="1">Belongs to the ABC transporter superfamily.</text>
</comment>
<feature type="domain" description="ABC transporter" evidence="5">
    <location>
        <begin position="4"/>
        <end position="220"/>
    </location>
</feature>
<dbReference type="GO" id="GO:0022857">
    <property type="term" value="F:transmembrane transporter activity"/>
    <property type="evidence" value="ECO:0007669"/>
    <property type="project" value="UniProtKB-ARBA"/>
</dbReference>
<dbReference type="InterPro" id="IPR003439">
    <property type="entry name" value="ABC_transporter-like_ATP-bd"/>
</dbReference>
<dbReference type="EMBL" id="FRCP01000014">
    <property type="protein sequence ID" value="SHM65585.1"/>
    <property type="molecule type" value="Genomic_DNA"/>
</dbReference>
<dbReference type="GO" id="GO:0098796">
    <property type="term" value="C:membrane protein complex"/>
    <property type="evidence" value="ECO:0007669"/>
    <property type="project" value="UniProtKB-ARBA"/>
</dbReference>
<dbReference type="SUPFAM" id="SSF52540">
    <property type="entry name" value="P-loop containing nucleoside triphosphate hydrolases"/>
    <property type="match status" value="1"/>
</dbReference>
<keyword evidence="4 6" id="KW-0067">ATP-binding</keyword>
<dbReference type="SMART" id="SM00382">
    <property type="entry name" value="AAA"/>
    <property type="match status" value="1"/>
</dbReference>
<evidence type="ECO:0000313" key="7">
    <source>
        <dbReference type="Proteomes" id="UP000184038"/>
    </source>
</evidence>
<dbReference type="PANTHER" id="PTHR42798">
    <property type="entry name" value="LIPOPROTEIN-RELEASING SYSTEM ATP-BINDING PROTEIN LOLD"/>
    <property type="match status" value="1"/>
</dbReference>
<keyword evidence="2" id="KW-0813">Transport</keyword>
<name>A0A1M7KJP6_9FIRM</name>
<dbReference type="STRING" id="1120996.SAMN02746066_02759"/>
<dbReference type="GO" id="GO:0016887">
    <property type="term" value="F:ATP hydrolysis activity"/>
    <property type="evidence" value="ECO:0007669"/>
    <property type="project" value="InterPro"/>
</dbReference>
<evidence type="ECO:0000256" key="2">
    <source>
        <dbReference type="ARBA" id="ARBA00022448"/>
    </source>
</evidence>
<gene>
    <name evidence="6" type="ORF">SAMN02746066_02759</name>
</gene>
<dbReference type="InterPro" id="IPR017871">
    <property type="entry name" value="ABC_transporter-like_CS"/>
</dbReference>
<dbReference type="Gene3D" id="3.40.50.300">
    <property type="entry name" value="P-loop containing nucleotide triphosphate hydrolases"/>
    <property type="match status" value="1"/>
</dbReference>
<evidence type="ECO:0000313" key="6">
    <source>
        <dbReference type="EMBL" id="SHM65585.1"/>
    </source>
</evidence>
<keyword evidence="7" id="KW-1185">Reference proteome</keyword>
<evidence type="ECO:0000256" key="4">
    <source>
        <dbReference type="ARBA" id="ARBA00022840"/>
    </source>
</evidence>
<dbReference type="PROSITE" id="PS00211">
    <property type="entry name" value="ABC_TRANSPORTER_1"/>
    <property type="match status" value="1"/>
</dbReference>
<dbReference type="RefSeq" id="WP_073289042.1">
    <property type="nucleotide sequence ID" value="NZ_FRCP01000014.1"/>
</dbReference>
<evidence type="ECO:0000259" key="5">
    <source>
        <dbReference type="PROSITE" id="PS50893"/>
    </source>
</evidence>
<dbReference type="AlphaFoldDB" id="A0A1M7KJP6"/>
<keyword evidence="3" id="KW-0547">Nucleotide-binding</keyword>
<organism evidence="6 7">
    <name type="scientific">Anaerosporobacter mobilis DSM 15930</name>
    <dbReference type="NCBI Taxonomy" id="1120996"/>
    <lineage>
        <taxon>Bacteria</taxon>
        <taxon>Bacillati</taxon>
        <taxon>Bacillota</taxon>
        <taxon>Clostridia</taxon>
        <taxon>Lachnospirales</taxon>
        <taxon>Lachnospiraceae</taxon>
        <taxon>Anaerosporobacter</taxon>
    </lineage>
</organism>
<proteinExistence type="inferred from homology"/>
<dbReference type="CDD" id="cd03255">
    <property type="entry name" value="ABC_MJ0796_LolCDE_FtsE"/>
    <property type="match status" value="1"/>
</dbReference>
<dbReference type="PROSITE" id="PS50893">
    <property type="entry name" value="ABC_TRANSPORTER_2"/>
    <property type="match status" value="1"/>
</dbReference>
<evidence type="ECO:0000256" key="1">
    <source>
        <dbReference type="ARBA" id="ARBA00005417"/>
    </source>
</evidence>
<sequence>MDIVTVRNLYKKYGSKENQVIALNNITLSIQEGEFVAIIGFSGSGKTTLLNMIGGLDKPSDGEVIIAGKKINQFNEDERTLFRRRNIGFVFQSYNLISNLTAYENIILPLQADGENVNEKYLNDIVEILGIKNKLDSLPRNMSGGQQQRVAIARALITKPAIILADEPTGNLDSKASLEVINLLRGTCKKYNQTVIMITHNDNLAQLADRIVRIEDGIVRC</sequence>
<dbReference type="Pfam" id="PF00005">
    <property type="entry name" value="ABC_tran"/>
    <property type="match status" value="1"/>
</dbReference>
<dbReference type="InterPro" id="IPR003593">
    <property type="entry name" value="AAA+_ATPase"/>
</dbReference>
<dbReference type="Proteomes" id="UP000184038">
    <property type="component" value="Unassembled WGS sequence"/>
</dbReference>